<dbReference type="GO" id="GO:0019430">
    <property type="term" value="P:removal of superoxide radicals"/>
    <property type="evidence" value="ECO:0007669"/>
    <property type="project" value="InterPro"/>
</dbReference>
<dbReference type="GO" id="GO:0050605">
    <property type="term" value="F:superoxide reductase activity"/>
    <property type="evidence" value="ECO:0007669"/>
    <property type="project" value="UniProtKB-EC"/>
</dbReference>
<evidence type="ECO:0000256" key="15">
    <source>
        <dbReference type="PIRSR" id="PIRSR604793-1"/>
    </source>
</evidence>
<evidence type="ECO:0000259" key="16">
    <source>
        <dbReference type="Pfam" id="PF01880"/>
    </source>
</evidence>
<feature type="binding site" evidence="15">
    <location>
        <position position="13"/>
    </location>
    <ligand>
        <name>Fe cation</name>
        <dbReference type="ChEBI" id="CHEBI:24875"/>
        <label>1</label>
    </ligand>
</feature>
<feature type="binding site" evidence="15">
    <location>
        <position position="75"/>
    </location>
    <ligand>
        <name>Fe cation</name>
        <dbReference type="ChEBI" id="CHEBI:24875"/>
        <label>2</label>
        <note>catalytic</note>
    </ligand>
</feature>
<feature type="binding site" evidence="15">
    <location>
        <position position="10"/>
    </location>
    <ligand>
        <name>Fe cation</name>
        <dbReference type="ChEBI" id="CHEBI:24875"/>
        <label>1</label>
    </ligand>
</feature>
<dbReference type="NCBIfam" id="TIGR00320">
    <property type="entry name" value="dfx_rbo"/>
    <property type="match status" value="1"/>
</dbReference>
<dbReference type="KEGG" id="pef:A7E78_12880"/>
<feature type="domain" description="Desulfoferrodoxin ferrous iron-binding" evidence="16">
    <location>
        <begin position="42"/>
        <end position="124"/>
    </location>
</feature>
<feature type="binding site" evidence="15">
    <location>
        <position position="116"/>
    </location>
    <ligand>
        <name>Fe cation</name>
        <dbReference type="ChEBI" id="CHEBI:24875"/>
        <label>2</label>
        <note>catalytic</note>
    </ligand>
</feature>
<evidence type="ECO:0000256" key="3">
    <source>
        <dbReference type="ARBA" id="ARBA00011738"/>
    </source>
</evidence>
<evidence type="ECO:0000313" key="18">
    <source>
        <dbReference type="EMBL" id="APG28647.1"/>
    </source>
</evidence>
<dbReference type="OrthoDB" id="9814936at2"/>
<evidence type="ECO:0000256" key="7">
    <source>
        <dbReference type="ARBA" id="ARBA00022575"/>
    </source>
</evidence>
<dbReference type="EC" id="1.15.1.2" evidence="4"/>
<comment type="cofactor">
    <cofactor evidence="15">
        <name>Fe(2+)</name>
        <dbReference type="ChEBI" id="CHEBI:29033"/>
    </cofactor>
    <text evidence="15">Binds 1 Fe(2+) ion per subunit. The iron ion 2 is coordinated via four histidines and one cysteine residue.</text>
</comment>
<dbReference type="EMBL" id="CP015519">
    <property type="protein sequence ID" value="APG28647.1"/>
    <property type="molecule type" value="Genomic_DNA"/>
</dbReference>
<dbReference type="NCBIfam" id="TIGR00319">
    <property type="entry name" value="desulf_FeS4"/>
    <property type="match status" value="1"/>
</dbReference>
<comment type="cofactor">
    <cofactor evidence="1">
        <name>Cu(2+)</name>
        <dbReference type="ChEBI" id="CHEBI:29036"/>
    </cofactor>
</comment>
<dbReference type="Gene3D" id="2.60.40.730">
    <property type="entry name" value="SOR catalytic domain"/>
    <property type="match status" value="1"/>
</dbReference>
<dbReference type="CDD" id="cd03171">
    <property type="entry name" value="SORL_Dfx_classI"/>
    <property type="match status" value="1"/>
</dbReference>
<dbReference type="PANTHER" id="PTHR36541">
    <property type="entry name" value="SUPEROXIDE REDUCTASE-RELATED"/>
    <property type="match status" value="1"/>
</dbReference>
<feature type="domain" description="Desulfoferrodoxin N-terminal" evidence="17">
    <location>
        <begin position="3"/>
        <end position="37"/>
    </location>
</feature>
<name>A0A1L3GRU5_9BACT</name>
<evidence type="ECO:0000256" key="9">
    <source>
        <dbReference type="ARBA" id="ARBA00022982"/>
    </source>
</evidence>
<dbReference type="RefSeq" id="WP_072284673.1">
    <property type="nucleotide sequence ID" value="NZ_CP015519.1"/>
</dbReference>
<dbReference type="Proteomes" id="UP000182517">
    <property type="component" value="Chromosome"/>
</dbReference>
<evidence type="ECO:0000256" key="13">
    <source>
        <dbReference type="ARBA" id="ARBA00031398"/>
    </source>
</evidence>
<evidence type="ECO:0000256" key="6">
    <source>
        <dbReference type="ARBA" id="ARBA00022448"/>
    </source>
</evidence>
<dbReference type="SUPFAM" id="SSF57802">
    <property type="entry name" value="Rubredoxin-like"/>
    <property type="match status" value="1"/>
</dbReference>
<dbReference type="InterPro" id="IPR051233">
    <property type="entry name" value="Desulfoferrodoxin_SOR"/>
</dbReference>
<feature type="binding site" evidence="15">
    <location>
        <position position="29"/>
    </location>
    <ligand>
        <name>Fe cation</name>
        <dbReference type="ChEBI" id="CHEBI:24875"/>
        <label>1</label>
    </ligand>
</feature>
<comment type="cofactor">
    <cofactor evidence="15">
        <name>Fe(3+)</name>
        <dbReference type="ChEBI" id="CHEBI:29034"/>
    </cofactor>
    <text evidence="15">Binds 1 Fe(3+) ion per subunit. The iron ion 1 is coordinated via 4 cysteine residues.</text>
</comment>
<proteinExistence type="inferred from homology"/>
<dbReference type="InterPro" id="IPR036073">
    <property type="entry name" value="Desulfoferrodoxin_Fe-bd_dom_sf"/>
</dbReference>
<evidence type="ECO:0000259" key="17">
    <source>
        <dbReference type="Pfam" id="PF06397"/>
    </source>
</evidence>
<keyword evidence="9" id="KW-0249">Electron transport</keyword>
<keyword evidence="8 15" id="KW-0479">Metal-binding</keyword>
<dbReference type="InterPro" id="IPR002742">
    <property type="entry name" value="Desulfoferrodoxin_Fe-bd_dom"/>
</dbReference>
<comment type="catalytic activity">
    <reaction evidence="14">
        <text>reduced [rubredoxin] + superoxide + 2 H(+) = oxidized [rubredoxin] + H2O2</text>
        <dbReference type="Rhea" id="RHEA:21324"/>
        <dbReference type="Rhea" id="RHEA-COMP:10302"/>
        <dbReference type="Rhea" id="RHEA-COMP:10303"/>
        <dbReference type="ChEBI" id="CHEBI:15378"/>
        <dbReference type="ChEBI" id="CHEBI:16240"/>
        <dbReference type="ChEBI" id="CHEBI:18421"/>
        <dbReference type="ChEBI" id="CHEBI:29033"/>
        <dbReference type="ChEBI" id="CHEBI:29034"/>
        <dbReference type="EC" id="1.15.1.2"/>
    </reaction>
</comment>
<dbReference type="STRING" id="1842532.A7E78_12880"/>
<comment type="subunit">
    <text evidence="3">Homodimer.</text>
</comment>
<sequence>MANPLEVYKCDACGNIIEVFQAGPGELVCCGAPMVLLAENTVDAATEKHVPVIEKTAAGVTVKVGSVAHPMEEKHYIQWIEIIAGNKVYRQELKPGDKPEATFATDADKVVAREYCNLHGHWKAEA</sequence>
<dbReference type="Gene3D" id="2.20.28.100">
    <property type="entry name" value="Desulphoferrodoxin, N-terminal domain"/>
    <property type="match status" value="1"/>
</dbReference>
<feature type="binding site" evidence="15">
    <location>
        <position position="69"/>
    </location>
    <ligand>
        <name>Fe cation</name>
        <dbReference type="ChEBI" id="CHEBI:24875"/>
        <label>2</label>
        <note>catalytic</note>
    </ligand>
</feature>
<dbReference type="InterPro" id="IPR004462">
    <property type="entry name" value="Desulfoferrodoxin_N"/>
</dbReference>
<comment type="similarity">
    <text evidence="2">Belongs to the desulfoferrodoxin family.</text>
</comment>
<evidence type="ECO:0000256" key="8">
    <source>
        <dbReference type="ARBA" id="ARBA00022723"/>
    </source>
</evidence>
<evidence type="ECO:0000256" key="14">
    <source>
        <dbReference type="ARBA" id="ARBA00047448"/>
    </source>
</evidence>
<evidence type="ECO:0000256" key="4">
    <source>
        <dbReference type="ARBA" id="ARBA00012679"/>
    </source>
</evidence>
<gene>
    <name evidence="18" type="ORF">A7E78_12880</name>
</gene>
<dbReference type="CDD" id="cd00974">
    <property type="entry name" value="DSRD"/>
    <property type="match status" value="1"/>
</dbReference>
<dbReference type="InterPro" id="IPR038094">
    <property type="entry name" value="Desulfoferrodoxin_N_sf"/>
</dbReference>
<evidence type="ECO:0000256" key="2">
    <source>
        <dbReference type="ARBA" id="ARBA00005941"/>
    </source>
</evidence>
<evidence type="ECO:0000256" key="10">
    <source>
        <dbReference type="ARBA" id="ARBA00023002"/>
    </source>
</evidence>
<dbReference type="AlphaFoldDB" id="A0A1L3GRU5"/>
<evidence type="ECO:0000256" key="5">
    <source>
        <dbReference type="ARBA" id="ARBA00014839"/>
    </source>
</evidence>
<dbReference type="Pfam" id="PF06397">
    <property type="entry name" value="Desulfoferrod_N"/>
    <property type="match status" value="1"/>
</dbReference>
<evidence type="ECO:0000256" key="11">
    <source>
        <dbReference type="ARBA" id="ARBA00023004"/>
    </source>
</evidence>
<dbReference type="GO" id="GO:0005506">
    <property type="term" value="F:iron ion binding"/>
    <property type="evidence" value="ECO:0007669"/>
    <property type="project" value="InterPro"/>
</dbReference>
<dbReference type="NCBIfam" id="TIGR00332">
    <property type="entry name" value="neela_ferrous"/>
    <property type="match status" value="1"/>
</dbReference>
<dbReference type="Pfam" id="PF01880">
    <property type="entry name" value="Desulfoferrodox"/>
    <property type="match status" value="1"/>
</dbReference>
<feature type="binding site" evidence="15">
    <location>
        <position position="119"/>
    </location>
    <ligand>
        <name>Fe cation</name>
        <dbReference type="ChEBI" id="CHEBI:24875"/>
        <label>2</label>
        <note>catalytic</note>
    </ligand>
</feature>
<keyword evidence="6" id="KW-0813">Transport</keyword>
<keyword evidence="19" id="KW-1185">Reference proteome</keyword>
<feature type="binding site" evidence="15">
    <location>
        <position position="49"/>
    </location>
    <ligand>
        <name>Fe cation</name>
        <dbReference type="ChEBI" id="CHEBI:24875"/>
        <label>2</label>
        <note>catalytic</note>
    </ligand>
</feature>
<comment type="function">
    <text evidence="12">Catalyzes the one-electron reduction of superoxide anion radical to hydrogen peroxide at a nonheme ferrous iron center. Plays a fundamental role in case of oxidative stress via its superoxide detoxification activity.</text>
</comment>
<accession>A0A1L3GRU5</accession>
<evidence type="ECO:0000256" key="1">
    <source>
        <dbReference type="ARBA" id="ARBA00001973"/>
    </source>
</evidence>
<dbReference type="InterPro" id="IPR004793">
    <property type="entry name" value="Desulfoferrodoxin_rbo"/>
</dbReference>
<evidence type="ECO:0000256" key="12">
    <source>
        <dbReference type="ARBA" id="ARBA00024690"/>
    </source>
</evidence>
<keyword evidence="7" id="KW-0216">Detoxification</keyword>
<reference evidence="18 19" key="1">
    <citation type="journal article" date="2017" name="Genome Announc.">
        <title>Complete Genome Sequences of Two Acetylene-Fermenting Pelobacter acetylenicus Strains.</title>
        <authorList>
            <person name="Sutton J.M."/>
            <person name="Baesman S.M."/>
            <person name="Fierst J.L."/>
            <person name="Poret-Peterson A.T."/>
            <person name="Oremland R.S."/>
            <person name="Dunlap D.S."/>
            <person name="Akob D.M."/>
        </authorList>
    </citation>
    <scope>NUCLEOTIDE SEQUENCE [LARGE SCALE GENOMIC DNA]</scope>
    <source>
        <strain evidence="18 19">SFB93</strain>
    </source>
</reference>
<dbReference type="PANTHER" id="PTHR36541:SF1">
    <property type="entry name" value="SUPEROXIDE REDUCTASE-RELATED"/>
    <property type="match status" value="1"/>
</dbReference>
<protein>
    <recommendedName>
        <fullName evidence="5">Desulfoferrodoxin</fullName>
        <ecNumber evidence="4">1.15.1.2</ecNumber>
    </recommendedName>
    <alternativeName>
        <fullName evidence="13">Superoxide reductase</fullName>
    </alternativeName>
</protein>
<dbReference type="SUPFAM" id="SSF49367">
    <property type="entry name" value="Superoxide reductase-like"/>
    <property type="match status" value="1"/>
</dbReference>
<evidence type="ECO:0000313" key="19">
    <source>
        <dbReference type="Proteomes" id="UP000182517"/>
    </source>
</evidence>
<keyword evidence="10" id="KW-0560">Oxidoreductase</keyword>
<feature type="binding site" evidence="15">
    <location>
        <position position="30"/>
    </location>
    <ligand>
        <name>Fe cation</name>
        <dbReference type="ChEBI" id="CHEBI:24875"/>
        <label>1</label>
    </ligand>
</feature>
<keyword evidence="11 15" id="KW-0408">Iron</keyword>
<organism evidence="18 19">
    <name type="scientific">Syntrophotalea acetylenivorans</name>
    <dbReference type="NCBI Taxonomy" id="1842532"/>
    <lineage>
        <taxon>Bacteria</taxon>
        <taxon>Pseudomonadati</taxon>
        <taxon>Thermodesulfobacteriota</taxon>
        <taxon>Desulfuromonadia</taxon>
        <taxon>Desulfuromonadales</taxon>
        <taxon>Syntrophotaleaceae</taxon>
        <taxon>Syntrophotalea</taxon>
    </lineage>
</organism>